<dbReference type="EMBL" id="BKCJ011072528">
    <property type="protein sequence ID" value="GFC79888.1"/>
    <property type="molecule type" value="Genomic_DNA"/>
</dbReference>
<reference evidence="2" key="1">
    <citation type="journal article" date="2019" name="Sci. Rep.">
        <title>Draft genome of Tanacetum cinerariifolium, the natural source of mosquito coil.</title>
        <authorList>
            <person name="Yamashiro T."/>
            <person name="Shiraishi A."/>
            <person name="Satake H."/>
            <person name="Nakayama K."/>
        </authorList>
    </citation>
    <scope>NUCLEOTIDE SEQUENCE</scope>
</reference>
<proteinExistence type="predicted"/>
<organism evidence="2">
    <name type="scientific">Tanacetum cinerariifolium</name>
    <name type="common">Dalmatian daisy</name>
    <name type="synonym">Chrysanthemum cinerariifolium</name>
    <dbReference type="NCBI Taxonomy" id="118510"/>
    <lineage>
        <taxon>Eukaryota</taxon>
        <taxon>Viridiplantae</taxon>
        <taxon>Streptophyta</taxon>
        <taxon>Embryophyta</taxon>
        <taxon>Tracheophyta</taxon>
        <taxon>Spermatophyta</taxon>
        <taxon>Magnoliopsida</taxon>
        <taxon>eudicotyledons</taxon>
        <taxon>Gunneridae</taxon>
        <taxon>Pentapetalae</taxon>
        <taxon>asterids</taxon>
        <taxon>campanulids</taxon>
        <taxon>Asterales</taxon>
        <taxon>Asteraceae</taxon>
        <taxon>Asteroideae</taxon>
        <taxon>Anthemideae</taxon>
        <taxon>Anthemidinae</taxon>
        <taxon>Tanacetum</taxon>
    </lineage>
</organism>
<comment type="caution">
    <text evidence="2">The sequence shown here is derived from an EMBL/GenBank/DDBJ whole genome shotgun (WGS) entry which is preliminary data.</text>
</comment>
<sequence>MTQLTSICERFCQFVQKKREEKWIEEDQAAKAQNWKLPVYYDDDDDEERSNSLQDNIIFGLLPRSAIAPNEPVDSLSMGDEHLNTIPTTKSDEFIKSYLVQNPSEPEVKNGCDMPACFTTFSNVLFDDEYEFDSV</sequence>
<gene>
    <name evidence="1" type="ORF">Tci_850340</name>
    <name evidence="2" type="ORF">Tci_851858</name>
</gene>
<protein>
    <submittedName>
        <fullName evidence="2">Uncharacterized protein</fullName>
    </submittedName>
</protein>
<name>A0A699R391_TANCI</name>
<dbReference type="EMBL" id="BKCJ011065328">
    <property type="protein sequence ID" value="GFC78370.1"/>
    <property type="molecule type" value="Genomic_DNA"/>
</dbReference>
<dbReference type="AlphaFoldDB" id="A0A699R391"/>
<evidence type="ECO:0000313" key="2">
    <source>
        <dbReference type="EMBL" id="GFC79888.1"/>
    </source>
</evidence>
<accession>A0A699R391</accession>
<evidence type="ECO:0000313" key="1">
    <source>
        <dbReference type="EMBL" id="GFC78370.1"/>
    </source>
</evidence>
<feature type="non-terminal residue" evidence="2">
    <location>
        <position position="135"/>
    </location>
</feature>